<dbReference type="InterPro" id="IPR035934">
    <property type="entry name" value="Phage_tail_protein-like_sf"/>
</dbReference>
<reference evidence="1" key="2">
    <citation type="submission" date="2016-06" db="EMBL/GenBank/DDBJ databases">
        <title>Complete genome sequence of Pandoraea norimbergensis DSM 11628.</title>
        <authorList>
            <person name="Ee R."/>
            <person name="Lim Y.-L."/>
            <person name="Yong D."/>
            <person name="Yin W.-F."/>
            <person name="Chan K.-G."/>
        </authorList>
    </citation>
    <scope>NUCLEOTIDE SEQUENCE</scope>
    <source>
        <strain evidence="1">DSM 11628</strain>
    </source>
</reference>
<dbReference type="SUPFAM" id="SSF143749">
    <property type="entry name" value="Phage tail protein-like"/>
    <property type="match status" value="1"/>
</dbReference>
<keyword evidence="3" id="KW-1185">Reference proteome</keyword>
<dbReference type="RefSeq" id="WP_058377586.1">
    <property type="nucleotide sequence ID" value="NZ_CP013480.3"/>
</dbReference>
<dbReference type="Proteomes" id="UP000060277">
    <property type="component" value="Chromosome"/>
</dbReference>
<dbReference type="EMBL" id="CP013480">
    <property type="protein sequence ID" value="ALS61991.1"/>
    <property type="molecule type" value="Genomic_DNA"/>
</dbReference>
<dbReference type="Pfam" id="PF09646">
    <property type="entry name" value="Gp37"/>
    <property type="match status" value="1"/>
</dbReference>
<evidence type="ECO:0000313" key="2">
    <source>
        <dbReference type="EMBL" id="ALS61991.1"/>
    </source>
</evidence>
<dbReference type="EMBL" id="CP013480">
    <property type="protein sequence ID" value="ALS60672.1"/>
    <property type="molecule type" value="Genomic_DNA"/>
</dbReference>
<evidence type="ECO:0000313" key="3">
    <source>
        <dbReference type="Proteomes" id="UP000060277"/>
    </source>
</evidence>
<evidence type="ECO:0008006" key="4">
    <source>
        <dbReference type="Google" id="ProtNLM"/>
    </source>
</evidence>
<accession>A0ABM5WJT2</accession>
<evidence type="ECO:0000313" key="1">
    <source>
        <dbReference type="EMBL" id="ALS60672.1"/>
    </source>
</evidence>
<sequence>MATTLQIIDAVVQRLAVKLPHLTAEYFPDRPQDYRLNHPKGALLVSYLGSQFDKTVDVSYIAQPRTVKLSVTVILRQLNGKGGAVDVVDLVRAALVGFRPPDCRKVWAVSEKFLGETAGLWQYAVDVASEAMLVEDADINTETPLTEVTYEEDS</sequence>
<organism evidence="1 3">
    <name type="scientific">Pandoraea norimbergensis</name>
    <dbReference type="NCBI Taxonomy" id="93219"/>
    <lineage>
        <taxon>Bacteria</taxon>
        <taxon>Pseudomonadati</taxon>
        <taxon>Pseudomonadota</taxon>
        <taxon>Betaproteobacteria</taxon>
        <taxon>Burkholderiales</taxon>
        <taxon>Burkholderiaceae</taxon>
        <taxon>Pandoraea</taxon>
    </lineage>
</organism>
<gene>
    <name evidence="1" type="ORF">AT302_13705</name>
    <name evidence="2" type="ORF">AT302_21600</name>
</gene>
<protein>
    <recommendedName>
        <fullName evidence="4">Gp37 protein</fullName>
    </recommendedName>
</protein>
<proteinExistence type="predicted"/>
<dbReference type="InterPro" id="IPR038042">
    <property type="entry name" value="Gp37-like"/>
</dbReference>
<dbReference type="InterPro" id="IPR018602">
    <property type="entry name" value="Gp37/STM4215"/>
</dbReference>
<reference evidence="3" key="1">
    <citation type="submission" date="2015-12" db="EMBL/GenBank/DDBJ databases">
        <title>Complete genome sequence of Pandoraea norimbergensis DSM 11628.</title>
        <authorList>
            <person name="Ee R."/>
            <person name="Lim Y.-L."/>
            <person name="Yong D."/>
            <person name="Yin W.-F."/>
            <person name="Chan K.-G."/>
        </authorList>
    </citation>
    <scope>NUCLEOTIDE SEQUENCE [LARGE SCALE GENOMIC DNA]</scope>
    <source>
        <strain evidence="3">DSM 11628</strain>
    </source>
</reference>
<dbReference type="Gene3D" id="3.30.2000.10">
    <property type="entry name" value="Phage tail protein-like"/>
    <property type="match status" value="1"/>
</dbReference>
<name>A0ABM5WJT2_9BURK</name>